<name>A0A2P5K6W1_9BURK</name>
<comment type="caution">
    <text evidence="2">The sequence shown here is derived from an EMBL/GenBank/DDBJ whole genome shotgun (WGS) entry which is preliminary data.</text>
</comment>
<protein>
    <submittedName>
        <fullName evidence="2">Uncharacterized protein</fullName>
    </submittedName>
</protein>
<evidence type="ECO:0000313" key="3">
    <source>
        <dbReference type="Proteomes" id="UP000243096"/>
    </source>
</evidence>
<evidence type="ECO:0000313" key="2">
    <source>
        <dbReference type="EMBL" id="PPB81382.1"/>
    </source>
</evidence>
<dbReference type="Proteomes" id="UP000243096">
    <property type="component" value="Unassembled WGS sequence"/>
</dbReference>
<dbReference type="EMBL" id="PRDW01000021">
    <property type="protein sequence ID" value="PPB81382.1"/>
    <property type="molecule type" value="Genomic_DNA"/>
</dbReference>
<evidence type="ECO:0000256" key="1">
    <source>
        <dbReference type="SAM" id="MobiDB-lite"/>
    </source>
</evidence>
<proteinExistence type="predicted"/>
<reference evidence="2 3" key="1">
    <citation type="submission" date="2018-01" db="EMBL/GenBank/DDBJ databases">
        <title>Genomic Encyclopedia of Type Strains, Phase III (KMG-III): the genomes of soil and plant-associated and newly described type strains.</title>
        <authorList>
            <person name="Whitman W."/>
        </authorList>
    </citation>
    <scope>NUCLEOTIDE SEQUENCE [LARGE SCALE GENOMIC DNA]</scope>
    <source>
        <strain evidence="2 3">HKI456</strain>
    </source>
</reference>
<gene>
    <name evidence="2" type="ORF">B0O95_1215</name>
</gene>
<organism evidence="2 3">
    <name type="scientific">Mycetohabitans endofungorum</name>
    <dbReference type="NCBI Taxonomy" id="417203"/>
    <lineage>
        <taxon>Bacteria</taxon>
        <taxon>Pseudomonadati</taxon>
        <taxon>Pseudomonadota</taxon>
        <taxon>Betaproteobacteria</taxon>
        <taxon>Burkholderiales</taxon>
        <taxon>Burkholderiaceae</taxon>
        <taxon>Mycetohabitans</taxon>
    </lineage>
</organism>
<keyword evidence="3" id="KW-1185">Reference proteome</keyword>
<dbReference type="AlphaFoldDB" id="A0A2P5K6W1"/>
<feature type="region of interest" description="Disordered" evidence="1">
    <location>
        <begin position="165"/>
        <end position="188"/>
    </location>
</feature>
<sequence>MAASRAQAPSQMGHRGRGRWARLCYRTGPVSPYCSSSGAGSATGTACCVARWALDLTLFSPPNGCLEVLTTWARLAASSVLASNSLTPASRSRLRQRVRLDGSIGGLVCMYVCRWTFATTDSPAIARARFRLTGRRRAANTAAPQSSAASLSVGPCATRIRARRRAQPISVDHRQSKSTDASSGSARAAVGKRNGCDFAALPTSSRSVKGRRLVPLMNRLVPQSSRQCRCERLGVRWRVGRVRRCCLFCRPGYARAAWR</sequence>
<accession>A0A2P5K6W1</accession>